<accession>A0A383VL64</accession>
<gene>
    <name evidence="2" type="ORF">BQ4739_LOCUS5906</name>
</gene>
<dbReference type="AlphaFoldDB" id="A0A383VL64"/>
<dbReference type="InterPro" id="IPR008479">
    <property type="entry name" value="DUF760"/>
</dbReference>
<feature type="region of interest" description="Disordered" evidence="1">
    <location>
        <begin position="99"/>
        <end position="118"/>
    </location>
</feature>
<dbReference type="EMBL" id="FNXT01000641">
    <property type="protein sequence ID" value="SZX65482.1"/>
    <property type="molecule type" value="Genomic_DNA"/>
</dbReference>
<reference evidence="2 3" key="1">
    <citation type="submission" date="2016-10" db="EMBL/GenBank/DDBJ databases">
        <authorList>
            <person name="Cai Z."/>
        </authorList>
    </citation>
    <scope>NUCLEOTIDE SEQUENCE [LARGE SCALE GENOMIC DNA]</scope>
</reference>
<dbReference type="PANTHER" id="PTHR31808">
    <property type="entry name" value="EXPRESSED PROTEIN"/>
    <property type="match status" value="1"/>
</dbReference>
<name>A0A383VL64_TETOB</name>
<keyword evidence="3" id="KW-1185">Reference proteome</keyword>
<evidence type="ECO:0000313" key="2">
    <source>
        <dbReference type="EMBL" id="SZX65482.1"/>
    </source>
</evidence>
<dbReference type="Proteomes" id="UP000256970">
    <property type="component" value="Unassembled WGS sequence"/>
</dbReference>
<protein>
    <recommendedName>
        <fullName evidence="4">DUF760 domain-containing protein</fullName>
    </recommendedName>
</protein>
<dbReference type="InterPro" id="IPR038925">
    <property type="entry name" value="At3g17800-like"/>
</dbReference>
<dbReference type="PANTHER" id="PTHR31808:SF4">
    <property type="entry name" value="LIGASE, PUTATIVE (DUF760)-RELATED"/>
    <property type="match status" value="1"/>
</dbReference>
<evidence type="ECO:0000313" key="3">
    <source>
        <dbReference type="Proteomes" id="UP000256970"/>
    </source>
</evidence>
<feature type="compositionally biased region" description="Low complexity" evidence="1">
    <location>
        <begin position="299"/>
        <end position="329"/>
    </location>
</feature>
<feature type="compositionally biased region" description="Low complexity" evidence="1">
    <location>
        <begin position="99"/>
        <end position="108"/>
    </location>
</feature>
<organism evidence="2 3">
    <name type="scientific">Tetradesmus obliquus</name>
    <name type="common">Green alga</name>
    <name type="synonym">Acutodesmus obliquus</name>
    <dbReference type="NCBI Taxonomy" id="3088"/>
    <lineage>
        <taxon>Eukaryota</taxon>
        <taxon>Viridiplantae</taxon>
        <taxon>Chlorophyta</taxon>
        <taxon>core chlorophytes</taxon>
        <taxon>Chlorophyceae</taxon>
        <taxon>CS clade</taxon>
        <taxon>Sphaeropleales</taxon>
        <taxon>Scenedesmaceae</taxon>
        <taxon>Tetradesmus</taxon>
    </lineage>
</organism>
<feature type="region of interest" description="Disordered" evidence="1">
    <location>
        <begin position="272"/>
        <end position="344"/>
    </location>
</feature>
<evidence type="ECO:0008006" key="4">
    <source>
        <dbReference type="Google" id="ProtNLM"/>
    </source>
</evidence>
<evidence type="ECO:0000256" key="1">
    <source>
        <dbReference type="SAM" id="MobiDB-lite"/>
    </source>
</evidence>
<proteinExistence type="predicted"/>
<dbReference type="Pfam" id="PF05542">
    <property type="entry name" value="DUF760"/>
    <property type="match status" value="1"/>
</dbReference>
<sequence>MLLNRNALKCCSGQLNCPRRAFLPAKPVGCGRPAVTRNSRRLAVAVKAQEQEFGLAPAKPKTPYGEMLQYYLRMEPQLFRAAVDQQLVRMKEEKDAKDAAAAAAASADESGDEAGKQQRSKSELVLYQRMEEVRAMEVRATLEDLMYVSILEKFVLLQVEMLPRLDGFVDAGPANLVALTEGIHSREALELVREHMLGVMGAAASAKFSTELIKMSKFQMAQVYAASIMFGYFLRRVDTRFQLEAALGVLDERSQEEAVARLERLFAQADDLDVSSDPDAPGPIVDILGSQEEEDPIPSSSSSDSSKASSSSSSSSSSGSSEAGSSEAGSRPRGPVRSDSSRGRSALRKYIEGFDQATMIDTARVVSAEGAALVERQTTALFGDIKELTQQMQEAVGQDVSSAEELYSRIQRAVQTNAIETVTMTIATQRRCVLEAVAFGTFLRDVETSVNTDYGLLTPLPPPTLPPGAAEDPRMGV</sequence>